<reference evidence="3 4" key="1">
    <citation type="submission" date="2019-07" db="EMBL/GenBank/DDBJ databases">
        <title>New species of Amycolatopsis and Streptomyces.</title>
        <authorList>
            <person name="Duangmal K."/>
            <person name="Teo W.F.A."/>
            <person name="Lipun K."/>
        </authorList>
    </citation>
    <scope>NUCLEOTIDE SEQUENCE [LARGE SCALE GENOMIC DNA]</scope>
    <source>
        <strain evidence="3 4">TISTR 2346</strain>
    </source>
</reference>
<protein>
    <submittedName>
        <fullName evidence="3">SpoIIE family protein phosphatase</fullName>
    </submittedName>
</protein>
<dbReference type="Pfam" id="PF07228">
    <property type="entry name" value="SpoIIE"/>
    <property type="match status" value="1"/>
</dbReference>
<dbReference type="PANTHER" id="PTHR43156:SF2">
    <property type="entry name" value="STAGE II SPORULATION PROTEIN E"/>
    <property type="match status" value="1"/>
</dbReference>
<dbReference type="SUPFAM" id="SSF55781">
    <property type="entry name" value="GAF domain-like"/>
    <property type="match status" value="2"/>
</dbReference>
<dbReference type="SMART" id="SM00065">
    <property type="entry name" value="GAF"/>
    <property type="match status" value="2"/>
</dbReference>
<evidence type="ECO:0000313" key="4">
    <source>
        <dbReference type="Proteomes" id="UP000326979"/>
    </source>
</evidence>
<organism evidence="3 4">
    <name type="scientific">Streptomyces phyllanthi</name>
    <dbReference type="NCBI Taxonomy" id="1803180"/>
    <lineage>
        <taxon>Bacteria</taxon>
        <taxon>Bacillati</taxon>
        <taxon>Actinomycetota</taxon>
        <taxon>Actinomycetes</taxon>
        <taxon>Kitasatosporales</taxon>
        <taxon>Streptomycetaceae</taxon>
        <taxon>Streptomyces</taxon>
    </lineage>
</organism>
<name>A0A5N8WIQ5_9ACTN</name>
<proteinExistence type="predicted"/>
<dbReference type="SUPFAM" id="SSF55785">
    <property type="entry name" value="PYP-like sensor domain (PAS domain)"/>
    <property type="match status" value="1"/>
</dbReference>
<sequence>MVDHTVEDLEQAAVRQMLDQTLAQTMERLGSHVGGIYLVEPGGEVLTMEVGSGAPPEWIKPVLRIRLDTAIPDPRAQAVRERRLVWTGAGEEYARRYPHIIRAVPYPHSVAAAPLTTPTAVWGVLVLVWPHGRPPELSCAERKAIGAVGDRLAGLLEGAAAAGHRLVPPPEPRYLPPAPRDLTGSVDAQAVVGFVTRLPEGGCALDPHGRITFIDRAAAELVGESIPRLLGARLLEAVPWLDEPGYEQRHRDAVLSQRPTSFTATRPPDRCLLFQLYPDPTGISVRITPIRTAPRLQGPRSPEARPPVRSARLGVIHHLMHLAGALTEARDVRDVVEVVADQFLIACDAQAFALLVPEAGRAQVIGARGFTTEWLHRLDRIPLAGDTPGMPGLTAGPPSFFASRQELREASPARAGMDDAMAAVAFLPLAASGRPVGTCVLGYDRAHPFTTEERLTLTTFSALLAQALDRARLYDAKHHLAHGLQARLLPHTLPKIPGLETAARYLPASHGMDIGGDFYDLIRMTPTDAAAVIGDVQGHNVRAAALMGQVRTAVHAHAVAGTPPGDILARTNQLLTDLEPELLTSCLYAHLDLAHHRALLATAGHHPPLMRHPD</sequence>
<evidence type="ECO:0000313" key="3">
    <source>
        <dbReference type="EMBL" id="MPY46388.1"/>
    </source>
</evidence>
<evidence type="ECO:0000256" key="1">
    <source>
        <dbReference type="ARBA" id="ARBA00022801"/>
    </source>
</evidence>
<dbReference type="PANTHER" id="PTHR43156">
    <property type="entry name" value="STAGE II SPORULATION PROTEIN E-RELATED"/>
    <property type="match status" value="1"/>
</dbReference>
<dbReference type="InterPro" id="IPR036457">
    <property type="entry name" value="PPM-type-like_dom_sf"/>
</dbReference>
<feature type="domain" description="GAF" evidence="2">
    <location>
        <begin position="13"/>
        <end position="166"/>
    </location>
</feature>
<dbReference type="InterPro" id="IPR000014">
    <property type="entry name" value="PAS"/>
</dbReference>
<dbReference type="Pfam" id="PF13185">
    <property type="entry name" value="GAF_2"/>
    <property type="match status" value="1"/>
</dbReference>
<keyword evidence="1" id="KW-0378">Hydrolase</keyword>
<dbReference type="Proteomes" id="UP000326979">
    <property type="component" value="Unassembled WGS sequence"/>
</dbReference>
<dbReference type="InterPro" id="IPR001932">
    <property type="entry name" value="PPM-type_phosphatase-like_dom"/>
</dbReference>
<dbReference type="OrthoDB" id="118142at2"/>
<dbReference type="EMBL" id="VJZE01000646">
    <property type="protein sequence ID" value="MPY46388.1"/>
    <property type="molecule type" value="Genomic_DNA"/>
</dbReference>
<dbReference type="RefSeq" id="WP_152791627.1">
    <property type="nucleotide sequence ID" value="NZ_VJZE01000646.1"/>
</dbReference>
<evidence type="ECO:0000259" key="2">
    <source>
        <dbReference type="SMART" id="SM00065"/>
    </source>
</evidence>
<accession>A0A5N8WIQ5</accession>
<dbReference type="Gene3D" id="3.30.450.20">
    <property type="entry name" value="PAS domain"/>
    <property type="match status" value="1"/>
</dbReference>
<dbReference type="InterPro" id="IPR029016">
    <property type="entry name" value="GAF-like_dom_sf"/>
</dbReference>
<dbReference type="Gene3D" id="3.30.450.40">
    <property type="match status" value="2"/>
</dbReference>
<feature type="non-terminal residue" evidence="3">
    <location>
        <position position="614"/>
    </location>
</feature>
<dbReference type="Gene3D" id="3.60.40.10">
    <property type="entry name" value="PPM-type phosphatase domain"/>
    <property type="match status" value="1"/>
</dbReference>
<comment type="caution">
    <text evidence="3">The sequence shown here is derived from an EMBL/GenBank/DDBJ whole genome shotgun (WGS) entry which is preliminary data.</text>
</comment>
<keyword evidence="4" id="KW-1185">Reference proteome</keyword>
<dbReference type="AlphaFoldDB" id="A0A5N8WIQ5"/>
<dbReference type="InterPro" id="IPR035965">
    <property type="entry name" value="PAS-like_dom_sf"/>
</dbReference>
<dbReference type="GO" id="GO:0016791">
    <property type="term" value="F:phosphatase activity"/>
    <property type="evidence" value="ECO:0007669"/>
    <property type="project" value="TreeGrafter"/>
</dbReference>
<dbReference type="CDD" id="cd00130">
    <property type="entry name" value="PAS"/>
    <property type="match status" value="1"/>
</dbReference>
<dbReference type="InterPro" id="IPR052016">
    <property type="entry name" value="Bact_Sigma-Reg"/>
</dbReference>
<feature type="domain" description="GAF" evidence="2">
    <location>
        <begin position="327"/>
        <end position="478"/>
    </location>
</feature>
<gene>
    <name evidence="3" type="ORF">FNH04_42755</name>
</gene>
<dbReference type="InterPro" id="IPR003018">
    <property type="entry name" value="GAF"/>
</dbReference>